<keyword evidence="1" id="KW-0472">Membrane</keyword>
<keyword evidence="3" id="KW-1185">Reference proteome</keyword>
<evidence type="ECO:0000256" key="1">
    <source>
        <dbReference type="SAM" id="Phobius"/>
    </source>
</evidence>
<dbReference type="RefSeq" id="WP_336586898.1">
    <property type="nucleotide sequence ID" value="NZ_JBBAXC010000007.1"/>
</dbReference>
<keyword evidence="1" id="KW-0812">Transmembrane</keyword>
<sequence length="189" mass="21761">MDEKNNLSFKESRILHVTASILIVTFLCSAVPEWYTPQFIMNGVVSIILIIIIVLAWRLVELKARYFSIQSYCLLFSLSFLFAQPIIKYFWQAGNSSWIFLLGIWIAGFVITTFLKENLFQAFSKTFENRFSVAFHIVVFICITVGPLLIILGNANDFNQNISYGLVLYLFSALLQIMLPEFLKHPKDI</sequence>
<dbReference type="EMBL" id="JBBAXC010000007">
    <property type="protein sequence ID" value="MEI5907462.1"/>
    <property type="molecule type" value="Genomic_DNA"/>
</dbReference>
<name>A0ABU8HDW7_9BACI</name>
<feature type="transmembrane region" description="Helical" evidence="1">
    <location>
        <begin position="97"/>
        <end position="115"/>
    </location>
</feature>
<organism evidence="2 3">
    <name type="scientific">Bacillus spongiae</name>
    <dbReference type="NCBI Taxonomy" id="2683610"/>
    <lineage>
        <taxon>Bacteria</taxon>
        <taxon>Bacillati</taxon>
        <taxon>Bacillota</taxon>
        <taxon>Bacilli</taxon>
        <taxon>Bacillales</taxon>
        <taxon>Bacillaceae</taxon>
        <taxon>Bacillus</taxon>
    </lineage>
</organism>
<feature type="transmembrane region" description="Helical" evidence="1">
    <location>
        <begin position="12"/>
        <end position="32"/>
    </location>
</feature>
<dbReference type="Proteomes" id="UP001312865">
    <property type="component" value="Unassembled WGS sequence"/>
</dbReference>
<feature type="transmembrane region" description="Helical" evidence="1">
    <location>
        <begin position="72"/>
        <end position="91"/>
    </location>
</feature>
<protein>
    <recommendedName>
        <fullName evidence="4">DUF308 domain-containing protein</fullName>
    </recommendedName>
</protein>
<feature type="transmembrane region" description="Helical" evidence="1">
    <location>
        <begin position="161"/>
        <end position="179"/>
    </location>
</feature>
<keyword evidence="1" id="KW-1133">Transmembrane helix</keyword>
<proteinExistence type="predicted"/>
<accession>A0ABU8HDW7</accession>
<feature type="transmembrane region" description="Helical" evidence="1">
    <location>
        <begin position="38"/>
        <end position="60"/>
    </location>
</feature>
<evidence type="ECO:0000313" key="2">
    <source>
        <dbReference type="EMBL" id="MEI5907462.1"/>
    </source>
</evidence>
<comment type="caution">
    <text evidence="2">The sequence shown here is derived from an EMBL/GenBank/DDBJ whole genome shotgun (WGS) entry which is preliminary data.</text>
</comment>
<gene>
    <name evidence="2" type="ORF">WAK64_10375</name>
</gene>
<reference evidence="2 3" key="1">
    <citation type="journal article" date="2018" name="J. Microbiol.">
        <title>Bacillus spongiae sp. nov., isolated from sponge of Jeju Island.</title>
        <authorList>
            <person name="Lee G.E."/>
            <person name="Im W.T."/>
            <person name="Park J.S."/>
        </authorList>
    </citation>
    <scope>NUCLEOTIDE SEQUENCE [LARGE SCALE GENOMIC DNA]</scope>
    <source>
        <strain evidence="2 3">135PIL107-10</strain>
    </source>
</reference>
<feature type="transmembrane region" description="Helical" evidence="1">
    <location>
        <begin position="135"/>
        <end position="155"/>
    </location>
</feature>
<evidence type="ECO:0000313" key="3">
    <source>
        <dbReference type="Proteomes" id="UP001312865"/>
    </source>
</evidence>
<evidence type="ECO:0008006" key="4">
    <source>
        <dbReference type="Google" id="ProtNLM"/>
    </source>
</evidence>